<sequence length="92" mass="10388">MAETLTAQEVAQWMANQVSEHGELYQEDALHLIEKNFGEEFTEQKDNGSWGIASAVLKAFTSLTTETVVWVKGERYWRPREDGDAPGRSQDA</sequence>
<keyword evidence="2" id="KW-1185">Reference proteome</keyword>
<evidence type="ECO:0000313" key="1">
    <source>
        <dbReference type="EMBL" id="SER40212.1"/>
    </source>
</evidence>
<proteinExistence type="predicted"/>
<gene>
    <name evidence="1" type="ORF">SAMN05216195_10586</name>
</gene>
<dbReference type="Pfam" id="PF22266">
    <property type="entry name" value="DUF6953"/>
    <property type="match status" value="1"/>
</dbReference>
<dbReference type="InterPro" id="IPR054228">
    <property type="entry name" value="DUF6953"/>
</dbReference>
<reference evidence="2" key="1">
    <citation type="submission" date="2016-10" db="EMBL/GenBank/DDBJ databases">
        <authorList>
            <person name="Varghese N."/>
            <person name="Submissions S."/>
        </authorList>
    </citation>
    <scope>NUCLEOTIDE SEQUENCE [LARGE SCALE GENOMIC DNA]</scope>
    <source>
        <strain evidence="2">CGMCC 4.578</strain>
    </source>
</reference>
<dbReference type="AlphaFoldDB" id="A0A1H9NWA2"/>
<organism evidence="1 2">
    <name type="scientific">Lentzea flaviverrucosa</name>
    <dbReference type="NCBI Taxonomy" id="200379"/>
    <lineage>
        <taxon>Bacteria</taxon>
        <taxon>Bacillati</taxon>
        <taxon>Actinomycetota</taxon>
        <taxon>Actinomycetes</taxon>
        <taxon>Pseudonocardiales</taxon>
        <taxon>Pseudonocardiaceae</taxon>
        <taxon>Lentzea</taxon>
    </lineage>
</organism>
<protein>
    <recommendedName>
        <fullName evidence="3">HTH HARE-type domain-containing protein</fullName>
    </recommendedName>
</protein>
<dbReference type="OrthoDB" id="8454520at2"/>
<name>A0A1H9NWA2_9PSEU</name>
<dbReference type="RefSeq" id="WP_143086715.1">
    <property type="nucleotide sequence ID" value="NZ_FOFT01000005.1"/>
</dbReference>
<dbReference type="EMBL" id="FOFT01000005">
    <property type="protein sequence ID" value="SER40212.1"/>
    <property type="molecule type" value="Genomic_DNA"/>
</dbReference>
<evidence type="ECO:0008006" key="3">
    <source>
        <dbReference type="Google" id="ProtNLM"/>
    </source>
</evidence>
<evidence type="ECO:0000313" key="2">
    <source>
        <dbReference type="Proteomes" id="UP000199028"/>
    </source>
</evidence>
<dbReference type="Proteomes" id="UP000199028">
    <property type="component" value="Unassembled WGS sequence"/>
</dbReference>
<accession>A0A1H9NWA2</accession>